<evidence type="ECO:0000313" key="2">
    <source>
        <dbReference type="Proteomes" id="UP000289784"/>
    </source>
</evidence>
<reference evidence="1 2" key="1">
    <citation type="submission" date="2019-01" db="EMBL/GenBank/DDBJ databases">
        <title>Pseudoxanthomonas composti sp. nov., isolated from compost.</title>
        <authorList>
            <person name="Yang G."/>
        </authorList>
    </citation>
    <scope>NUCLEOTIDE SEQUENCE [LARGE SCALE GENOMIC DNA]</scope>
    <source>
        <strain evidence="1 2">GSS15</strain>
    </source>
</reference>
<dbReference type="AlphaFoldDB" id="A0A4Q1JVB8"/>
<protein>
    <submittedName>
        <fullName evidence="1">Uncharacterized protein</fullName>
    </submittedName>
</protein>
<organism evidence="1 2">
    <name type="scientific">Pseudoxanthomonas composti</name>
    <dbReference type="NCBI Taxonomy" id="2137479"/>
    <lineage>
        <taxon>Bacteria</taxon>
        <taxon>Pseudomonadati</taxon>
        <taxon>Pseudomonadota</taxon>
        <taxon>Gammaproteobacteria</taxon>
        <taxon>Lysobacterales</taxon>
        <taxon>Lysobacteraceae</taxon>
        <taxon>Pseudoxanthomonas</taxon>
    </lineage>
</organism>
<gene>
    <name evidence="1" type="ORF">EPA99_09665</name>
</gene>
<name>A0A4Q1JVB8_9GAMM</name>
<dbReference type="EMBL" id="SAWZ01000004">
    <property type="protein sequence ID" value="RXR06096.1"/>
    <property type="molecule type" value="Genomic_DNA"/>
</dbReference>
<dbReference type="Proteomes" id="UP000289784">
    <property type="component" value="Unassembled WGS sequence"/>
</dbReference>
<dbReference type="OrthoDB" id="6039368at2"/>
<sequence length="82" mass="9345">MDITDFLIMDWEGDQILADPQGSNLAFCCFTCRGPVLAVALENQRGWDEEHPAVCRRCGAAYLLGIRPHAEKLYIHKVYDFE</sequence>
<accession>A0A4Q1JVB8</accession>
<dbReference type="RefSeq" id="WP_129471007.1">
    <property type="nucleotide sequence ID" value="NZ_SAWZ01000004.1"/>
</dbReference>
<keyword evidence="2" id="KW-1185">Reference proteome</keyword>
<comment type="caution">
    <text evidence="1">The sequence shown here is derived from an EMBL/GenBank/DDBJ whole genome shotgun (WGS) entry which is preliminary data.</text>
</comment>
<evidence type="ECO:0000313" key="1">
    <source>
        <dbReference type="EMBL" id="RXR06096.1"/>
    </source>
</evidence>
<proteinExistence type="predicted"/>